<reference evidence="1 2" key="1">
    <citation type="submission" date="2019-12" db="EMBL/GenBank/DDBJ databases">
        <authorList>
            <person name="Li J."/>
            <person name="Shi Y."/>
            <person name="Xu G."/>
            <person name="Xiao D."/>
            <person name="Ran X."/>
        </authorList>
    </citation>
    <scope>NUCLEOTIDE SEQUENCE [LARGE SCALE GENOMIC DNA]</scope>
    <source>
        <strain evidence="1 2">JCM 15915</strain>
    </source>
</reference>
<dbReference type="RefSeq" id="WP_129315553.1">
    <property type="nucleotide sequence ID" value="NZ_NOIQ01000008.1"/>
</dbReference>
<dbReference type="AlphaFoldDB" id="A0A7K1LIQ2"/>
<dbReference type="EMBL" id="WOGT01000002">
    <property type="protein sequence ID" value="MUN54802.1"/>
    <property type="molecule type" value="Genomic_DNA"/>
</dbReference>
<keyword evidence="2" id="KW-1185">Reference proteome</keyword>
<organism evidence="1 2">
    <name type="scientific">Rothia koreensis</name>
    <dbReference type="NCBI Taxonomy" id="592378"/>
    <lineage>
        <taxon>Bacteria</taxon>
        <taxon>Bacillati</taxon>
        <taxon>Actinomycetota</taxon>
        <taxon>Actinomycetes</taxon>
        <taxon>Micrococcales</taxon>
        <taxon>Micrococcaceae</taxon>
        <taxon>Rothia</taxon>
    </lineage>
</organism>
<protein>
    <submittedName>
        <fullName evidence="1">Uncharacterized protein</fullName>
    </submittedName>
</protein>
<comment type="caution">
    <text evidence="1">The sequence shown here is derived from an EMBL/GenBank/DDBJ whole genome shotgun (WGS) entry which is preliminary data.</text>
</comment>
<evidence type="ECO:0000313" key="1">
    <source>
        <dbReference type="EMBL" id="MUN54802.1"/>
    </source>
</evidence>
<accession>A0A7K1LIQ2</accession>
<proteinExistence type="predicted"/>
<sequence length="225" mass="23019">MIIDDQLIGAVANTSSAQQGSTDMNLLSGNESKNLTDKVAAGINDGTYTSHAGSSSLDFNRAKVYKVTSGDQTFTSVSVPTNGDYTTTSNFTALFDKDGNSLNYSETLYSQGPSGTFHLDKYANGQMSESKDTDVQYKTNQQISQEDTQSSSDGATTYKSTGDKVACVASVLGVSGTVGYLIVGACAGACAAGETGVTIPVCVACIGGYATVGGASVTAVASCFN</sequence>
<dbReference type="Proteomes" id="UP000462152">
    <property type="component" value="Unassembled WGS sequence"/>
</dbReference>
<name>A0A7K1LIQ2_9MICC</name>
<gene>
    <name evidence="1" type="ORF">GMA10_06190</name>
</gene>
<evidence type="ECO:0000313" key="2">
    <source>
        <dbReference type="Proteomes" id="UP000462152"/>
    </source>
</evidence>